<feature type="chain" id="PRO_5045067262" evidence="2">
    <location>
        <begin position="20"/>
        <end position="293"/>
    </location>
</feature>
<feature type="domain" description="Glycoside-hydrolase family GH114 TIM-barrel" evidence="3">
    <location>
        <begin position="60"/>
        <end position="287"/>
    </location>
</feature>
<name>A0ABX1CN30_9SPHN</name>
<dbReference type="Pfam" id="PF03537">
    <property type="entry name" value="Glyco_hydro_114"/>
    <property type="match status" value="1"/>
</dbReference>
<evidence type="ECO:0000256" key="1">
    <source>
        <dbReference type="SAM" id="MobiDB-lite"/>
    </source>
</evidence>
<dbReference type="Gene3D" id="3.20.20.70">
    <property type="entry name" value="Aldolase class I"/>
    <property type="match status" value="1"/>
</dbReference>
<dbReference type="InterPro" id="IPR013785">
    <property type="entry name" value="Aldolase_TIM"/>
</dbReference>
<dbReference type="InterPro" id="IPR004352">
    <property type="entry name" value="GH114_TIM-barrel"/>
</dbReference>
<comment type="caution">
    <text evidence="4">The sequence shown here is derived from an EMBL/GenBank/DDBJ whole genome shotgun (WGS) entry which is preliminary data.</text>
</comment>
<feature type="compositionally biased region" description="Pro residues" evidence="1">
    <location>
        <begin position="33"/>
        <end position="45"/>
    </location>
</feature>
<keyword evidence="5" id="KW-1185">Reference proteome</keyword>
<evidence type="ECO:0000313" key="5">
    <source>
        <dbReference type="Proteomes" id="UP000732399"/>
    </source>
</evidence>
<evidence type="ECO:0000313" key="4">
    <source>
        <dbReference type="EMBL" id="NJR79379.1"/>
    </source>
</evidence>
<gene>
    <name evidence="4" type="ORF">HBH26_12380</name>
</gene>
<feature type="signal peptide" evidence="2">
    <location>
        <begin position="1"/>
        <end position="19"/>
    </location>
</feature>
<dbReference type="SUPFAM" id="SSF51445">
    <property type="entry name" value="(Trans)glycosidases"/>
    <property type="match status" value="1"/>
</dbReference>
<dbReference type="EMBL" id="JAAVJH010000006">
    <property type="protein sequence ID" value="NJR79379.1"/>
    <property type="molecule type" value="Genomic_DNA"/>
</dbReference>
<protein>
    <submittedName>
        <fullName evidence="4">Endo alpha-1,4 polygalactosaminidase</fullName>
    </submittedName>
</protein>
<dbReference type="PANTHER" id="PTHR35273">
    <property type="entry name" value="ALPHA-1,4 POLYGALACTOSAMINIDASE, PUTATIVE (AFU_ORTHOLOGUE AFUA_3G07890)-RELATED"/>
    <property type="match status" value="1"/>
</dbReference>
<dbReference type="PANTHER" id="PTHR35273:SF2">
    <property type="entry name" value="ALPHA-GALACTOSIDASE"/>
    <property type="match status" value="1"/>
</dbReference>
<proteinExistence type="predicted"/>
<sequence length="293" mass="30890">MRVVAGAALLALAACGAGGEDEEPAPVATATPTPAPAPSPSPTPSGTPVARWTPHAGDGWHWQLTGTVNTGYDVAIYDIDLFDTRPATIASLHAAGRRVVCYFSAGSAENWRSDYAAFAPADMGNPLDGWPGERWLDIRSANVRAIMTRRLELAAGKGCDGVEPDNVDGFEPDNRAGLPLTAADQLAYNRFLAEEAHRRGLAVALKNDLAQVSALAPSFDFAVNEQCHEYGECGGYAAFVAAGKPVLNAEYAARYRTNAGGVRDRLCAASAAEGLRTLVLPEALDDSFRFACP</sequence>
<keyword evidence="2" id="KW-0732">Signal</keyword>
<dbReference type="InterPro" id="IPR017853">
    <property type="entry name" value="GH"/>
</dbReference>
<feature type="region of interest" description="Disordered" evidence="1">
    <location>
        <begin position="18"/>
        <end position="54"/>
    </location>
</feature>
<reference evidence="4 5" key="1">
    <citation type="submission" date="2020-03" db="EMBL/GenBank/DDBJ databases">
        <authorList>
            <person name="Wang L."/>
            <person name="He N."/>
            <person name="Li Y."/>
            <person name="Fang Y."/>
            <person name="Zhang F."/>
        </authorList>
    </citation>
    <scope>NUCLEOTIDE SEQUENCE [LARGE SCALE GENOMIC DNA]</scope>
    <source>
        <strain evidence="4 5">36D10-4-7</strain>
    </source>
</reference>
<dbReference type="Proteomes" id="UP000732399">
    <property type="component" value="Unassembled WGS sequence"/>
</dbReference>
<accession>A0ABX1CN30</accession>
<organism evidence="4 5">
    <name type="scientific">Sphingomonas corticis</name>
    <dbReference type="NCBI Taxonomy" id="2722791"/>
    <lineage>
        <taxon>Bacteria</taxon>
        <taxon>Pseudomonadati</taxon>
        <taxon>Pseudomonadota</taxon>
        <taxon>Alphaproteobacteria</taxon>
        <taxon>Sphingomonadales</taxon>
        <taxon>Sphingomonadaceae</taxon>
        <taxon>Sphingomonas</taxon>
    </lineage>
</organism>
<evidence type="ECO:0000259" key="3">
    <source>
        <dbReference type="Pfam" id="PF03537"/>
    </source>
</evidence>
<dbReference type="PROSITE" id="PS51257">
    <property type="entry name" value="PROKAR_LIPOPROTEIN"/>
    <property type="match status" value="1"/>
</dbReference>
<evidence type="ECO:0000256" key="2">
    <source>
        <dbReference type="SAM" id="SignalP"/>
    </source>
</evidence>